<keyword evidence="2" id="KW-1185">Reference proteome</keyword>
<gene>
    <name evidence="1" type="ORF">Rain11_2241</name>
</gene>
<dbReference type="EMBL" id="NKXO01000041">
    <property type="protein sequence ID" value="PKQ66853.1"/>
    <property type="molecule type" value="Genomic_DNA"/>
</dbReference>
<evidence type="ECO:0000313" key="1">
    <source>
        <dbReference type="EMBL" id="PKQ66853.1"/>
    </source>
</evidence>
<dbReference type="Proteomes" id="UP000233387">
    <property type="component" value="Unassembled WGS sequence"/>
</dbReference>
<sequence>MNYPPPHTTHTWEIKVDLSAFNQYIFLVL</sequence>
<name>A0A2N3I9F1_9BACT</name>
<proteinExistence type="predicted"/>
<evidence type="ECO:0000313" key="2">
    <source>
        <dbReference type="Proteomes" id="UP000233387"/>
    </source>
</evidence>
<accession>A0A2N3I9F1</accession>
<dbReference type="AlphaFoldDB" id="A0A2N3I9F1"/>
<organism evidence="1 2">
    <name type="scientific">Raineya orbicola</name>
    <dbReference type="NCBI Taxonomy" id="2016530"/>
    <lineage>
        <taxon>Bacteria</taxon>
        <taxon>Pseudomonadati</taxon>
        <taxon>Bacteroidota</taxon>
        <taxon>Cytophagia</taxon>
        <taxon>Cytophagales</taxon>
        <taxon>Raineyaceae</taxon>
        <taxon>Raineya</taxon>
    </lineage>
</organism>
<comment type="caution">
    <text evidence="1">The sequence shown here is derived from an EMBL/GenBank/DDBJ whole genome shotgun (WGS) entry which is preliminary data.</text>
</comment>
<protein>
    <submittedName>
        <fullName evidence="1">Uncharacterized protein</fullName>
    </submittedName>
</protein>
<reference evidence="1 2" key="1">
    <citation type="submission" date="2017-06" db="EMBL/GenBank/DDBJ databases">
        <title>Raineya orbicola gen. nov., sp. nov. a slightly thermophilic bacterium of the phylum Bacteroidetes and the description of Raineyaceae fam. nov.</title>
        <authorList>
            <person name="Albuquerque L."/>
            <person name="Polonia A.R.M."/>
            <person name="Barroso C."/>
            <person name="Froufe H.J.C."/>
            <person name="Lage O."/>
            <person name="Lobo-Da-Cunha A."/>
            <person name="Egas C."/>
            <person name="Da Costa M.S."/>
        </authorList>
    </citation>
    <scope>NUCLEOTIDE SEQUENCE [LARGE SCALE GENOMIC DNA]</scope>
    <source>
        <strain evidence="1 2">SPSPC-11</strain>
    </source>
</reference>